<dbReference type="OrthoDB" id="5994at2759"/>
<proteinExistence type="inferred from homology"/>
<keyword evidence="6" id="KW-1185">Reference proteome</keyword>
<dbReference type="InterPro" id="IPR028909">
    <property type="entry name" value="bL21-like"/>
</dbReference>
<dbReference type="GO" id="GO:0003723">
    <property type="term" value="F:RNA binding"/>
    <property type="evidence" value="ECO:0007669"/>
    <property type="project" value="InterPro"/>
</dbReference>
<dbReference type="Pfam" id="PF00829">
    <property type="entry name" value="Ribosomal_L21p"/>
    <property type="match status" value="1"/>
</dbReference>
<dbReference type="GO" id="GO:0003735">
    <property type="term" value="F:structural constituent of ribosome"/>
    <property type="evidence" value="ECO:0007669"/>
    <property type="project" value="InterPro"/>
</dbReference>
<dbReference type="SUPFAM" id="SSF141091">
    <property type="entry name" value="L21p-like"/>
    <property type="match status" value="1"/>
</dbReference>
<gene>
    <name evidence="5" type="ORF">PBRA_001117</name>
</gene>
<dbReference type="PANTHER" id="PTHR21349">
    <property type="entry name" value="50S RIBOSOMAL PROTEIN L21"/>
    <property type="match status" value="1"/>
</dbReference>
<evidence type="ECO:0000256" key="3">
    <source>
        <dbReference type="ARBA" id="ARBA00023274"/>
    </source>
</evidence>
<sequence length="190" mass="20925">LRGDDMFRLTLRRLRFSTEPAAQVAARVVHVDRLVAGSDPGTFTTGRRVAQPSVRVEHPMGASATRDDGRLFAVVNITGKQYKVTPGDLIMAPYMDGVDIGNRLAFQSVMLVCGRDFSVIGRPHVENATVHASVQEQTQTNKVIVFKKKRRKGYRRTHGHRSDVTIVKIDSIEFDRGAEGASHAEGEAGQ</sequence>
<dbReference type="HAMAP" id="MF_01363">
    <property type="entry name" value="Ribosomal_bL21"/>
    <property type="match status" value="1"/>
</dbReference>
<keyword evidence="2" id="KW-0689">Ribosomal protein</keyword>
<dbReference type="OMA" id="THGHRSD"/>
<dbReference type="AlphaFoldDB" id="A0A0G4IVW9"/>
<dbReference type="EMBL" id="CDSF01000090">
    <property type="protein sequence ID" value="CEO99211.1"/>
    <property type="molecule type" value="Genomic_DNA"/>
</dbReference>
<dbReference type="STRING" id="37360.A0A0G4IVW9"/>
<keyword evidence="3" id="KW-0687">Ribonucleoprotein</keyword>
<dbReference type="Proteomes" id="UP000039324">
    <property type="component" value="Unassembled WGS sequence"/>
</dbReference>
<dbReference type="InterPro" id="IPR036164">
    <property type="entry name" value="bL21-like_sf"/>
</dbReference>
<evidence type="ECO:0000256" key="1">
    <source>
        <dbReference type="ARBA" id="ARBA00008563"/>
    </source>
</evidence>
<dbReference type="GO" id="GO:0005762">
    <property type="term" value="C:mitochondrial large ribosomal subunit"/>
    <property type="evidence" value="ECO:0007669"/>
    <property type="project" value="TreeGrafter"/>
</dbReference>
<dbReference type="PANTHER" id="PTHR21349:SF0">
    <property type="entry name" value="LARGE RIBOSOMAL SUBUNIT PROTEIN BL21M"/>
    <property type="match status" value="1"/>
</dbReference>
<evidence type="ECO:0000313" key="5">
    <source>
        <dbReference type="EMBL" id="CEO99211.1"/>
    </source>
</evidence>
<dbReference type="GO" id="GO:0006412">
    <property type="term" value="P:translation"/>
    <property type="evidence" value="ECO:0007669"/>
    <property type="project" value="InterPro"/>
</dbReference>
<dbReference type="NCBIfam" id="TIGR00061">
    <property type="entry name" value="L21"/>
    <property type="match status" value="1"/>
</dbReference>
<evidence type="ECO:0000256" key="4">
    <source>
        <dbReference type="ARBA" id="ARBA00044129"/>
    </source>
</evidence>
<accession>A0A0G4IVW9</accession>
<dbReference type="InterPro" id="IPR001787">
    <property type="entry name" value="Ribosomal_bL21"/>
</dbReference>
<evidence type="ECO:0000256" key="2">
    <source>
        <dbReference type="ARBA" id="ARBA00022980"/>
    </source>
</evidence>
<comment type="similarity">
    <text evidence="1">Belongs to the bacterial ribosomal protein bL21 family.</text>
</comment>
<organism evidence="5 6">
    <name type="scientific">Plasmodiophora brassicae</name>
    <name type="common">Clubroot disease agent</name>
    <dbReference type="NCBI Taxonomy" id="37360"/>
    <lineage>
        <taxon>Eukaryota</taxon>
        <taxon>Sar</taxon>
        <taxon>Rhizaria</taxon>
        <taxon>Endomyxa</taxon>
        <taxon>Phytomyxea</taxon>
        <taxon>Plasmodiophorida</taxon>
        <taxon>Plasmodiophoridae</taxon>
        <taxon>Plasmodiophora</taxon>
    </lineage>
</organism>
<evidence type="ECO:0000313" key="6">
    <source>
        <dbReference type="Proteomes" id="UP000039324"/>
    </source>
</evidence>
<feature type="non-terminal residue" evidence="5">
    <location>
        <position position="1"/>
    </location>
</feature>
<name>A0A0G4IVW9_PLABS</name>
<protein>
    <recommendedName>
        <fullName evidence="4">Large ribosomal subunit protein bL21m</fullName>
    </recommendedName>
</protein>
<reference evidence="5 6" key="1">
    <citation type="submission" date="2015-02" db="EMBL/GenBank/DDBJ databases">
        <authorList>
            <person name="Chooi Y.-H."/>
        </authorList>
    </citation>
    <scope>NUCLEOTIDE SEQUENCE [LARGE SCALE GENOMIC DNA]</scope>
    <source>
        <strain evidence="5">E3</strain>
    </source>
</reference>